<dbReference type="InterPro" id="IPR036365">
    <property type="entry name" value="PGBD-like_sf"/>
</dbReference>
<dbReference type="PANTHER" id="PTHR41533">
    <property type="entry name" value="L,D-TRANSPEPTIDASE HI_1667-RELATED"/>
    <property type="match status" value="1"/>
</dbReference>
<dbReference type="InterPro" id="IPR036366">
    <property type="entry name" value="PGBDSf"/>
</dbReference>
<keyword evidence="5" id="KW-1185">Reference proteome</keyword>
<dbReference type="EMBL" id="JAMPKK010000051">
    <property type="protein sequence ID" value="MEP0866812.1"/>
    <property type="molecule type" value="Genomic_DNA"/>
</dbReference>
<dbReference type="PANTHER" id="PTHR41533:SF1">
    <property type="entry name" value="L,D-TRANSPEPTIDASE YCBB-RELATED"/>
    <property type="match status" value="1"/>
</dbReference>
<evidence type="ECO:0000313" key="4">
    <source>
        <dbReference type="EMBL" id="MEP0866812.1"/>
    </source>
</evidence>
<dbReference type="InterPro" id="IPR052905">
    <property type="entry name" value="LD-transpeptidase_YkuD-like"/>
</dbReference>
<comment type="caution">
    <text evidence="4">The sequence shown here is derived from an EMBL/GenBank/DDBJ whole genome shotgun (WGS) entry which is preliminary data.</text>
</comment>
<dbReference type="Gene3D" id="1.10.101.10">
    <property type="entry name" value="PGBD-like superfamily/PGBD"/>
    <property type="match status" value="2"/>
</dbReference>
<keyword evidence="2" id="KW-0732">Signal</keyword>
<feature type="region of interest" description="Disordered" evidence="1">
    <location>
        <begin position="100"/>
        <end position="186"/>
    </location>
</feature>
<evidence type="ECO:0000256" key="2">
    <source>
        <dbReference type="SAM" id="SignalP"/>
    </source>
</evidence>
<feature type="domain" description="Peptidoglycan binding-like" evidence="3">
    <location>
        <begin position="198"/>
        <end position="254"/>
    </location>
</feature>
<accession>A0ABV0JW01</accession>
<dbReference type="Proteomes" id="UP001442494">
    <property type="component" value="Unassembled WGS sequence"/>
</dbReference>
<sequence length="256" mass="27106">MKKLFLLPFAFLLLPFGFNNLPSFAQTTPTAINRPNLKTGSQGGEVSELQAVLKLLGYYTGEVNGVYGDSTAIAVSRFQQAAGLKPDGVVGAETWRRLFPTTPPSATVAATTPAPTPAPTSTTGAASFPVPTTTTAAATPTPTPTPRPAVRVPQRQTTPTRTTRTPNRQPTPRPTPQARVSQATRSATDFPILRVGMQGPAVTTLQQRLRTLGLYRRAVNGVFDASTQAAVIAAQQRFKLTADGVVGPATWSALLR</sequence>
<dbReference type="Pfam" id="PF01471">
    <property type="entry name" value="PG_binding_1"/>
    <property type="match status" value="2"/>
</dbReference>
<feature type="chain" id="PRO_5046435411" evidence="2">
    <location>
        <begin position="26"/>
        <end position="256"/>
    </location>
</feature>
<dbReference type="SUPFAM" id="SSF47090">
    <property type="entry name" value="PGBD-like"/>
    <property type="match status" value="2"/>
</dbReference>
<feature type="signal peptide" evidence="2">
    <location>
        <begin position="1"/>
        <end position="25"/>
    </location>
</feature>
<feature type="compositionally biased region" description="Low complexity" evidence="1">
    <location>
        <begin position="104"/>
        <end position="140"/>
    </location>
</feature>
<reference evidence="4 5" key="1">
    <citation type="submission" date="2022-04" db="EMBL/GenBank/DDBJ databases">
        <title>Positive selection, recombination, and allopatry shape intraspecific diversity of widespread and dominant cyanobacteria.</title>
        <authorList>
            <person name="Wei J."/>
            <person name="Shu W."/>
            <person name="Hu C."/>
        </authorList>
    </citation>
    <scope>NUCLEOTIDE SEQUENCE [LARGE SCALE GENOMIC DNA]</scope>
    <source>
        <strain evidence="4 5">GB2-A5</strain>
    </source>
</reference>
<evidence type="ECO:0000313" key="5">
    <source>
        <dbReference type="Proteomes" id="UP001442494"/>
    </source>
</evidence>
<evidence type="ECO:0000259" key="3">
    <source>
        <dbReference type="Pfam" id="PF01471"/>
    </source>
</evidence>
<gene>
    <name evidence="4" type="ORF">NDI37_20380</name>
</gene>
<feature type="domain" description="Peptidoglycan binding-like" evidence="3">
    <location>
        <begin position="42"/>
        <end position="98"/>
    </location>
</feature>
<dbReference type="InterPro" id="IPR002477">
    <property type="entry name" value="Peptidoglycan-bd-like"/>
</dbReference>
<dbReference type="RefSeq" id="WP_190425035.1">
    <property type="nucleotide sequence ID" value="NZ_JAMPKK010000051.1"/>
</dbReference>
<proteinExistence type="predicted"/>
<name>A0ABV0JW01_9CYAN</name>
<evidence type="ECO:0000256" key="1">
    <source>
        <dbReference type="SAM" id="MobiDB-lite"/>
    </source>
</evidence>
<feature type="compositionally biased region" description="Low complexity" evidence="1">
    <location>
        <begin position="148"/>
        <end position="168"/>
    </location>
</feature>
<protein>
    <submittedName>
        <fullName evidence="4">Peptidoglycan-binding protein</fullName>
    </submittedName>
</protein>
<organism evidence="4 5">
    <name type="scientific">Funiculus sociatus GB2-A5</name>
    <dbReference type="NCBI Taxonomy" id="2933946"/>
    <lineage>
        <taxon>Bacteria</taxon>
        <taxon>Bacillati</taxon>
        <taxon>Cyanobacteriota</taxon>
        <taxon>Cyanophyceae</taxon>
        <taxon>Coleofasciculales</taxon>
        <taxon>Coleofasciculaceae</taxon>
        <taxon>Funiculus</taxon>
    </lineage>
</organism>